<sequence>QDSLMQTKIGQMTRPISLSALTTQRDCLLSQRHRKGELDNFLFNSFLALAVETSKNQIPFHNCTLPSSTLYGIYKAALRRILIEKTSGIERGEYAECRFISEVNNLEVYKNTCAKKMLNRLLFLGCLLRALRSENPGCVLYQCDIEKTRHGVTAHKVTNQREKRIIIATRKQNRTVYYRLRTHVREGRAQVKAHSLKGGSEGTKSSRGLDPEIKLYK</sequence>
<reference evidence="2 3" key="1">
    <citation type="submission" date="2014-04" db="EMBL/GenBank/DDBJ databases">
        <title>Genome evolution of avian class.</title>
        <authorList>
            <person name="Zhang G."/>
            <person name="Li C."/>
        </authorList>
    </citation>
    <scope>NUCLEOTIDE SEQUENCE [LARGE SCALE GENOMIC DNA]</scope>
    <source>
        <strain evidence="2">BGI_N325</strain>
    </source>
</reference>
<feature type="non-terminal residue" evidence="2">
    <location>
        <position position="217"/>
    </location>
</feature>
<protein>
    <submittedName>
        <fullName evidence="2">Uncharacterized protein</fullName>
    </submittedName>
</protein>
<organism evidence="2 3">
    <name type="scientific">Colius striatus</name>
    <name type="common">Speckled mousebird</name>
    <dbReference type="NCBI Taxonomy" id="57412"/>
    <lineage>
        <taxon>Eukaryota</taxon>
        <taxon>Metazoa</taxon>
        <taxon>Chordata</taxon>
        <taxon>Craniata</taxon>
        <taxon>Vertebrata</taxon>
        <taxon>Euteleostomi</taxon>
        <taxon>Archelosauria</taxon>
        <taxon>Archosauria</taxon>
        <taxon>Dinosauria</taxon>
        <taxon>Saurischia</taxon>
        <taxon>Theropoda</taxon>
        <taxon>Coelurosauria</taxon>
        <taxon>Aves</taxon>
        <taxon>Neognathae</taxon>
        <taxon>Neoaves</taxon>
        <taxon>Telluraves</taxon>
        <taxon>Coraciimorphae</taxon>
        <taxon>Coliiformes</taxon>
        <taxon>Coliidae</taxon>
        <taxon>Colius</taxon>
    </lineage>
</organism>
<feature type="region of interest" description="Disordered" evidence="1">
    <location>
        <begin position="189"/>
        <end position="217"/>
    </location>
</feature>
<dbReference type="Proteomes" id="UP000053615">
    <property type="component" value="Unassembled WGS sequence"/>
</dbReference>
<proteinExistence type="predicted"/>
<feature type="non-terminal residue" evidence="2">
    <location>
        <position position="1"/>
    </location>
</feature>
<gene>
    <name evidence="2" type="ORF">N325_02974</name>
</gene>
<dbReference type="EMBL" id="KK529292">
    <property type="protein sequence ID" value="KFP27534.1"/>
    <property type="molecule type" value="Genomic_DNA"/>
</dbReference>
<evidence type="ECO:0000313" key="2">
    <source>
        <dbReference type="EMBL" id="KFP27534.1"/>
    </source>
</evidence>
<dbReference type="AlphaFoldDB" id="A0A091KI66"/>
<keyword evidence="3" id="KW-1185">Reference proteome</keyword>
<name>A0A091KI66_COLST</name>
<evidence type="ECO:0000313" key="3">
    <source>
        <dbReference type="Proteomes" id="UP000053615"/>
    </source>
</evidence>
<evidence type="ECO:0000256" key="1">
    <source>
        <dbReference type="SAM" id="MobiDB-lite"/>
    </source>
</evidence>
<accession>A0A091KI66</accession>
<feature type="compositionally biased region" description="Basic and acidic residues" evidence="1">
    <location>
        <begin position="207"/>
        <end position="217"/>
    </location>
</feature>